<comment type="caution">
    <text evidence="2">The sequence shown here is derived from an EMBL/GenBank/DDBJ whole genome shotgun (WGS) entry which is preliminary data.</text>
</comment>
<proteinExistence type="predicted"/>
<dbReference type="InterPro" id="IPR003607">
    <property type="entry name" value="HD/PDEase_dom"/>
</dbReference>
<gene>
    <name evidence="2" type="ORF">ACFPU1_14810</name>
</gene>
<evidence type="ECO:0000313" key="3">
    <source>
        <dbReference type="Proteomes" id="UP001596142"/>
    </source>
</evidence>
<dbReference type="Gene3D" id="1.10.472.50">
    <property type="entry name" value="HD-domain/PDEase-like"/>
    <property type="match status" value="1"/>
</dbReference>
<organism evidence="2 3">
    <name type="scientific">Thalassorhabdus alkalitolerans</name>
    <dbReference type="NCBI Taxonomy" id="2282697"/>
    <lineage>
        <taxon>Bacteria</taxon>
        <taxon>Bacillati</taxon>
        <taxon>Bacillota</taxon>
        <taxon>Bacilli</taxon>
        <taxon>Bacillales</taxon>
        <taxon>Bacillaceae</taxon>
        <taxon>Thalassorhabdus</taxon>
    </lineage>
</organism>
<keyword evidence="3" id="KW-1185">Reference proteome</keyword>
<dbReference type="Pfam" id="PF01966">
    <property type="entry name" value="HD"/>
    <property type="match status" value="1"/>
</dbReference>
<sequence length="215" mass="24965">MQTEEIVKQAQEWVRDFFEEEASGHDWWHTYRVVELAKTIAREEKADLFVCELAALLHDMADSKFNETEAKGIQKVADWLDDKQVRKEERDHVLEIISTMSFRGGHNPPMTTIEGKVVQDADRLDAIGALGIARTFAFSGAHGHPIYVPGEQPQEAMSKEEYEKRQSSAVNHFYEKLLLLKEKLNTNYGKEMGEERHLFMVNFLEQFYLEWNGEK</sequence>
<dbReference type="SMART" id="SM00471">
    <property type="entry name" value="HDc"/>
    <property type="match status" value="1"/>
</dbReference>
<dbReference type="CDD" id="cd00077">
    <property type="entry name" value="HDc"/>
    <property type="match status" value="1"/>
</dbReference>
<dbReference type="PANTHER" id="PTHR33594:SF1">
    <property type="entry name" value="HD_PDEASE DOMAIN-CONTAINING PROTEIN"/>
    <property type="match status" value="1"/>
</dbReference>
<dbReference type="InterPro" id="IPR006674">
    <property type="entry name" value="HD_domain"/>
</dbReference>
<feature type="domain" description="HD" evidence="1">
    <location>
        <begin position="26"/>
        <end position="127"/>
    </location>
</feature>
<dbReference type="SUPFAM" id="SSF109604">
    <property type="entry name" value="HD-domain/PDEase-like"/>
    <property type="match status" value="1"/>
</dbReference>
<dbReference type="Proteomes" id="UP001596142">
    <property type="component" value="Unassembled WGS sequence"/>
</dbReference>
<dbReference type="PROSITE" id="PS51831">
    <property type="entry name" value="HD"/>
    <property type="match status" value="1"/>
</dbReference>
<name>A0ABW0YNG4_9BACI</name>
<dbReference type="RefSeq" id="WP_083465425.1">
    <property type="nucleotide sequence ID" value="NZ_JBHSOZ010000009.1"/>
</dbReference>
<dbReference type="Gene3D" id="1.20.58.1910">
    <property type="match status" value="1"/>
</dbReference>
<protein>
    <submittedName>
        <fullName evidence="2">HD domain-containing protein</fullName>
    </submittedName>
</protein>
<evidence type="ECO:0000259" key="1">
    <source>
        <dbReference type="PROSITE" id="PS51831"/>
    </source>
</evidence>
<accession>A0ABW0YNG4</accession>
<reference evidence="3" key="1">
    <citation type="journal article" date="2019" name="Int. J. Syst. Evol. Microbiol.">
        <title>The Global Catalogue of Microorganisms (GCM) 10K type strain sequencing project: providing services to taxonomists for standard genome sequencing and annotation.</title>
        <authorList>
            <consortium name="The Broad Institute Genomics Platform"/>
            <consortium name="The Broad Institute Genome Sequencing Center for Infectious Disease"/>
            <person name="Wu L."/>
            <person name="Ma J."/>
        </authorList>
    </citation>
    <scope>NUCLEOTIDE SEQUENCE [LARGE SCALE GENOMIC DNA]</scope>
    <source>
        <strain evidence="3">CECT 7184</strain>
    </source>
</reference>
<dbReference type="PANTHER" id="PTHR33594">
    <property type="entry name" value="SUPERFAMILY HYDROLASE, PUTATIVE (AFU_ORTHOLOGUE AFUA_1G03035)-RELATED"/>
    <property type="match status" value="1"/>
</dbReference>
<evidence type="ECO:0000313" key="2">
    <source>
        <dbReference type="EMBL" id="MFC5714030.1"/>
    </source>
</evidence>
<dbReference type="EMBL" id="JBHSOZ010000009">
    <property type="protein sequence ID" value="MFC5714030.1"/>
    <property type="molecule type" value="Genomic_DNA"/>
</dbReference>